<evidence type="ECO:0000256" key="11">
    <source>
        <dbReference type="ARBA" id="ARBA00023018"/>
    </source>
</evidence>
<keyword evidence="9 15" id="KW-0694">RNA-binding</keyword>
<evidence type="ECO:0000256" key="12">
    <source>
        <dbReference type="ARBA" id="ARBA00023273"/>
    </source>
</evidence>
<dbReference type="GO" id="GO:0010494">
    <property type="term" value="C:cytoplasmic stress granule"/>
    <property type="evidence" value="ECO:0007669"/>
    <property type="project" value="UniProtKB-SubCell"/>
</dbReference>
<reference evidence="19" key="1">
    <citation type="submission" date="2020-05" db="UniProtKB">
        <authorList>
            <consortium name="EnsemblMetazoa"/>
        </authorList>
    </citation>
    <scope>IDENTIFICATION</scope>
    <source>
        <strain evidence="19">FUMOZ</strain>
    </source>
</reference>
<keyword evidence="5" id="KW-0963">Cytoplasm</keyword>
<feature type="domain" description="Agenet-like" evidence="18">
    <location>
        <begin position="62"/>
        <end position="114"/>
    </location>
</feature>
<dbReference type="EnsemblMetazoa" id="AFUN006077-RA">
    <property type="protein sequence ID" value="AFUN006077-PA"/>
    <property type="gene ID" value="AFUN006077"/>
</dbReference>
<dbReference type="CDD" id="cd22427">
    <property type="entry name" value="KH_I_FMR1_FXR_rpt3"/>
    <property type="match status" value="1"/>
</dbReference>
<protein>
    <recommendedName>
        <fullName evidence="18">Agenet-like domain-containing protein</fullName>
    </recommendedName>
</protein>
<dbReference type="SMART" id="SM00322">
    <property type="entry name" value="KH"/>
    <property type="match status" value="2"/>
</dbReference>
<keyword evidence="11" id="KW-0770">Synapse</keyword>
<evidence type="ECO:0000256" key="6">
    <source>
        <dbReference type="ARBA" id="ARBA00022491"/>
    </source>
</evidence>
<dbReference type="VEuPathDB" id="VectorBase:AFUN2_003004"/>
<evidence type="ECO:0000256" key="7">
    <source>
        <dbReference type="ARBA" id="ARBA00022737"/>
    </source>
</evidence>
<dbReference type="GO" id="GO:0007399">
    <property type="term" value="P:nervous system development"/>
    <property type="evidence" value="ECO:0007669"/>
    <property type="project" value="UniProtKB-KW"/>
</dbReference>
<feature type="coiled-coil region" evidence="16">
    <location>
        <begin position="367"/>
        <end position="394"/>
    </location>
</feature>
<dbReference type="InterPro" id="IPR036612">
    <property type="entry name" value="KH_dom_type_1_sf"/>
</dbReference>
<dbReference type="GO" id="GO:0003730">
    <property type="term" value="F:mRNA 3'-UTR binding"/>
    <property type="evidence" value="ECO:0007669"/>
    <property type="project" value="TreeGrafter"/>
</dbReference>
<evidence type="ECO:0000256" key="1">
    <source>
        <dbReference type="ARBA" id="ARBA00004210"/>
    </source>
</evidence>
<dbReference type="PANTHER" id="PTHR10603">
    <property type="entry name" value="FRAGILE X MENTAL RETARDATION SYNDROME-RELATED PROTEIN"/>
    <property type="match status" value="1"/>
</dbReference>
<dbReference type="GO" id="GO:0043488">
    <property type="term" value="P:regulation of mRNA stability"/>
    <property type="evidence" value="ECO:0007669"/>
    <property type="project" value="TreeGrafter"/>
</dbReference>
<comment type="similarity">
    <text evidence="4">Belongs to the FMR1 family.</text>
</comment>
<feature type="compositionally biased region" description="Basic and acidic residues" evidence="17">
    <location>
        <begin position="595"/>
        <end position="605"/>
    </location>
</feature>
<dbReference type="AlphaFoldDB" id="A0A182RIL2"/>
<dbReference type="STRING" id="62324.A0A182RIL2"/>
<evidence type="ECO:0000256" key="5">
    <source>
        <dbReference type="ARBA" id="ARBA00022490"/>
    </source>
</evidence>
<feature type="region of interest" description="Disordered" evidence="17">
    <location>
        <begin position="521"/>
        <end position="803"/>
    </location>
</feature>
<keyword evidence="10" id="KW-0524">Neurogenesis</keyword>
<dbReference type="InterPro" id="IPR004087">
    <property type="entry name" value="KH_dom"/>
</dbReference>
<dbReference type="Pfam" id="PF05641">
    <property type="entry name" value="Agenet"/>
    <property type="match status" value="1"/>
</dbReference>
<keyword evidence="6" id="KW-0678">Repressor</keyword>
<dbReference type="GO" id="GO:0043005">
    <property type="term" value="C:neuron projection"/>
    <property type="evidence" value="ECO:0007669"/>
    <property type="project" value="UniProtKB-SubCell"/>
</dbReference>
<feature type="compositionally biased region" description="Low complexity" evidence="17">
    <location>
        <begin position="630"/>
        <end position="655"/>
    </location>
</feature>
<dbReference type="Gene3D" id="2.30.30.140">
    <property type="match status" value="2"/>
</dbReference>
<comment type="subcellular location">
    <subcellularLocation>
        <location evidence="3">Cell projection</location>
        <location evidence="3">Neuron projection</location>
    </subcellularLocation>
    <subcellularLocation>
        <location evidence="1">Cytoplasm</location>
        <location evidence="1">Stress granule</location>
    </subcellularLocation>
    <subcellularLocation>
        <location evidence="2">Perikaryon</location>
    </subcellularLocation>
    <subcellularLocation>
        <location evidence="14">Synapse</location>
    </subcellularLocation>
</comment>
<dbReference type="CDD" id="cd22426">
    <property type="entry name" value="KH_I_FMR1_FXR_rpt2"/>
    <property type="match status" value="1"/>
</dbReference>
<dbReference type="VEuPathDB" id="VectorBase:AFUN006077"/>
<dbReference type="InterPro" id="IPR008395">
    <property type="entry name" value="Agenet-like_dom"/>
</dbReference>
<dbReference type="SUPFAM" id="SSF54791">
    <property type="entry name" value="Eukaryotic type KH-domain (KH-domain type I)"/>
    <property type="match status" value="2"/>
</dbReference>
<organism evidence="19">
    <name type="scientific">Anopheles funestus</name>
    <name type="common">African malaria mosquito</name>
    <dbReference type="NCBI Taxonomy" id="62324"/>
    <lineage>
        <taxon>Eukaryota</taxon>
        <taxon>Metazoa</taxon>
        <taxon>Ecdysozoa</taxon>
        <taxon>Arthropoda</taxon>
        <taxon>Hexapoda</taxon>
        <taxon>Insecta</taxon>
        <taxon>Pterygota</taxon>
        <taxon>Neoptera</taxon>
        <taxon>Endopterygota</taxon>
        <taxon>Diptera</taxon>
        <taxon>Nematocera</taxon>
        <taxon>Culicoidea</taxon>
        <taxon>Culicidae</taxon>
        <taxon>Anophelinae</taxon>
        <taxon>Anopheles</taxon>
    </lineage>
</organism>
<feature type="compositionally biased region" description="Gly residues" evidence="17">
    <location>
        <begin position="425"/>
        <end position="436"/>
    </location>
</feature>
<dbReference type="PROSITE" id="PS50084">
    <property type="entry name" value="KH_TYPE_1"/>
    <property type="match status" value="2"/>
</dbReference>
<dbReference type="Pfam" id="PF17904">
    <property type="entry name" value="KH_9"/>
    <property type="match status" value="1"/>
</dbReference>
<dbReference type="GO" id="GO:0099577">
    <property type="term" value="P:regulation of translation at presynapse, modulating synaptic transmission"/>
    <property type="evidence" value="ECO:0007669"/>
    <property type="project" value="TreeGrafter"/>
</dbReference>
<dbReference type="FunFam" id="3.30.1370.10:FF:000004">
    <property type="entry name" value="Fragile X mental retardation 1, isoform CRA_e"/>
    <property type="match status" value="1"/>
</dbReference>
<evidence type="ECO:0000256" key="15">
    <source>
        <dbReference type="PROSITE-ProRule" id="PRU00117"/>
    </source>
</evidence>
<dbReference type="FunFam" id="2.30.30.140:FF:000103">
    <property type="entry name" value="Fmr1, isoform J"/>
    <property type="match status" value="1"/>
</dbReference>
<dbReference type="GO" id="GO:0051028">
    <property type="term" value="P:mRNA transport"/>
    <property type="evidence" value="ECO:0007669"/>
    <property type="project" value="TreeGrafter"/>
</dbReference>
<feature type="compositionally biased region" description="Low complexity" evidence="17">
    <location>
        <begin position="744"/>
        <end position="763"/>
    </location>
</feature>
<keyword evidence="13" id="KW-0687">Ribonucleoprotein</keyword>
<feature type="compositionally biased region" description="Basic and acidic residues" evidence="17">
    <location>
        <begin position="445"/>
        <end position="462"/>
    </location>
</feature>
<dbReference type="GO" id="GO:1990904">
    <property type="term" value="C:ribonucleoprotein complex"/>
    <property type="evidence" value="ECO:0007669"/>
    <property type="project" value="UniProtKB-KW"/>
</dbReference>
<dbReference type="FunFam" id="3.30.1370.10:FF:000054">
    <property type="entry name" value="Fragile X mental retardation protein 1"/>
    <property type="match status" value="1"/>
</dbReference>
<evidence type="ECO:0000256" key="3">
    <source>
        <dbReference type="ARBA" id="ARBA00004487"/>
    </source>
</evidence>
<keyword evidence="8" id="KW-0810">Translation regulation</keyword>
<evidence type="ECO:0000256" key="10">
    <source>
        <dbReference type="ARBA" id="ARBA00022902"/>
    </source>
</evidence>
<proteinExistence type="inferred from homology"/>
<feature type="compositionally biased region" description="Low complexity" evidence="17">
    <location>
        <begin position="544"/>
        <end position="563"/>
    </location>
</feature>
<dbReference type="Gene3D" id="3.30.1370.10">
    <property type="entry name" value="K Homology domain, type 1"/>
    <property type="match status" value="2"/>
</dbReference>
<feature type="region of interest" description="Disordered" evidence="17">
    <location>
        <begin position="399"/>
        <end position="504"/>
    </location>
</feature>
<dbReference type="GO" id="GO:0045182">
    <property type="term" value="F:translation regulator activity"/>
    <property type="evidence" value="ECO:0007669"/>
    <property type="project" value="TreeGrafter"/>
</dbReference>
<name>A0A182RIL2_ANOFN</name>
<evidence type="ECO:0000256" key="16">
    <source>
        <dbReference type="SAM" id="Coils"/>
    </source>
</evidence>
<dbReference type="CDD" id="cd22425">
    <property type="entry name" value="KH_I_FMR1_FXR_rpt1"/>
    <property type="match status" value="1"/>
</dbReference>
<dbReference type="InterPro" id="IPR040148">
    <property type="entry name" value="FMR1"/>
</dbReference>
<evidence type="ECO:0000256" key="17">
    <source>
        <dbReference type="SAM" id="MobiDB-lite"/>
    </source>
</evidence>
<dbReference type="InterPro" id="IPR041560">
    <property type="entry name" value="Tudor_FRM1"/>
</dbReference>
<dbReference type="PROSITE" id="PS51641">
    <property type="entry name" value="AGENET_LIKE"/>
    <property type="match status" value="1"/>
</dbReference>
<keyword evidence="12" id="KW-0966">Cell projection</keyword>
<evidence type="ECO:0000256" key="2">
    <source>
        <dbReference type="ARBA" id="ARBA00004484"/>
    </source>
</evidence>
<dbReference type="PANTHER" id="PTHR10603:SF7">
    <property type="entry name" value="FRAGILE X MESSENGER RIBONUCLEOPROTEIN 1 HOMOLOG"/>
    <property type="match status" value="1"/>
</dbReference>
<dbReference type="GO" id="GO:0043204">
    <property type="term" value="C:perikaryon"/>
    <property type="evidence" value="ECO:0007669"/>
    <property type="project" value="UniProtKB-SubCell"/>
</dbReference>
<keyword evidence="16" id="KW-0175">Coiled coil</keyword>
<keyword evidence="7" id="KW-0677">Repeat</keyword>
<dbReference type="GO" id="GO:0048513">
    <property type="term" value="P:animal organ development"/>
    <property type="evidence" value="ECO:0007669"/>
    <property type="project" value="TreeGrafter"/>
</dbReference>
<dbReference type="GO" id="GO:0005634">
    <property type="term" value="C:nucleus"/>
    <property type="evidence" value="ECO:0007669"/>
    <property type="project" value="TreeGrafter"/>
</dbReference>
<evidence type="ECO:0000259" key="18">
    <source>
        <dbReference type="PROSITE" id="PS51641"/>
    </source>
</evidence>
<evidence type="ECO:0000256" key="9">
    <source>
        <dbReference type="ARBA" id="ARBA00022884"/>
    </source>
</evidence>
<feature type="compositionally biased region" description="Low complexity" evidence="17">
    <location>
        <begin position="676"/>
        <end position="700"/>
    </location>
</feature>
<dbReference type="Pfam" id="PF00013">
    <property type="entry name" value="KH_1"/>
    <property type="match status" value="2"/>
</dbReference>
<feature type="compositionally biased region" description="Polar residues" evidence="17">
    <location>
        <begin position="580"/>
        <end position="590"/>
    </location>
</feature>
<evidence type="ECO:0000256" key="13">
    <source>
        <dbReference type="ARBA" id="ARBA00023274"/>
    </source>
</evidence>
<feature type="compositionally biased region" description="Basic and acidic residues" evidence="17">
    <location>
        <begin position="406"/>
        <end position="420"/>
    </location>
</feature>
<dbReference type="GO" id="GO:0098793">
    <property type="term" value="C:presynapse"/>
    <property type="evidence" value="ECO:0007669"/>
    <property type="project" value="GOC"/>
</dbReference>
<accession>A0A182RIL2</accession>
<sequence length="803" mass="88106">MDELAVEVCGDNGAHYKGIVTDVFDDGVMVEFENDWQEASKFHFNQVRLPPSENYEGFVERMEVEVFSRSHENEACGWWRAVIKMMKGEFLVVEYLGWDHSYTEIVNTDRIRAINPSATINEKTFHRFEIEVPEEVREYAKIDGVHKEFQKTIQAAVCRYIPERGVLRVISRSEATQRRATMIQEMHFRNLNQKVVLLKRTEEAARQLESTKLQSSGGQFNNNQRISAFMGQCMSERFTDEFKVREDLMGLAIGAHGGNIQTARKLDGVLNIELEENTCTFKISGESSEAVKKARAMLEYSEESLQVPRNLVGKVIGKNGRIIQEIVDKSGVIEGDNEPQPSIPREEGQVPFVFVGTVESIANAKVLLEYHLEVEQLRQEKLEIDQQLRAIQGSSIGSMQSFSMNRRSDRSYNNDSDGSRLNRGGMRGRGGRGGRGANQRYSARRAADNEDDYTSRDKDHRGGSGNYMDVRNNRNTRGQSEKRGGSTILASSSSASGVTDQTRPVASNGNAIIGAASAITNTGIGNSGKRNERNKTQSHQLQNARQQLSQMASSQAQQPASEQTGLAGPEESSDKRDPSQRSAIDSSWASCWNEGYERSNVEHESNSSNDGTHQRSRRRSKNPTLKSTANGNTQNSNTKQSNSSNNSINAATSGNQPNASSKPQPAMQQHTHAGAQTNVQNSSTSQSNGTSGTIATATTSVGNASSAPGPKVQRDSNSRHRGSRGGVGVGSKHKQAQQPPPHQPNQHSSQTQPQQQQQQQQQQDTENTSSKVNIVAGGGTVSTAASSLVPVKSGKDALLNGSS</sequence>
<evidence type="ECO:0000256" key="4">
    <source>
        <dbReference type="ARBA" id="ARBA00006633"/>
    </source>
</evidence>
<dbReference type="GO" id="GO:0045727">
    <property type="term" value="P:positive regulation of translation"/>
    <property type="evidence" value="ECO:0007669"/>
    <property type="project" value="TreeGrafter"/>
</dbReference>
<dbReference type="CDD" id="cd20402">
    <property type="entry name" value="Tudor_Agenet_FMRP-like_rpt1"/>
    <property type="match status" value="1"/>
</dbReference>
<dbReference type="InterPro" id="IPR040472">
    <property type="entry name" value="FMRP_KH0"/>
</dbReference>
<evidence type="ECO:0000256" key="14">
    <source>
        <dbReference type="ARBA" id="ARBA00034103"/>
    </source>
</evidence>
<feature type="compositionally biased region" description="Polar residues" evidence="17">
    <location>
        <begin position="656"/>
        <end position="675"/>
    </location>
</feature>
<dbReference type="GO" id="GO:0048170">
    <property type="term" value="P:positive regulation of long-term neuronal synaptic plasticity"/>
    <property type="evidence" value="ECO:0007669"/>
    <property type="project" value="TreeGrafter"/>
</dbReference>
<evidence type="ECO:0000313" key="19">
    <source>
        <dbReference type="EnsemblMetazoa" id="AFUN006077-PA"/>
    </source>
</evidence>
<dbReference type="Pfam" id="PF18336">
    <property type="entry name" value="Tudor_FRX1"/>
    <property type="match status" value="1"/>
</dbReference>
<evidence type="ECO:0000256" key="8">
    <source>
        <dbReference type="ARBA" id="ARBA00022845"/>
    </source>
</evidence>
<dbReference type="InterPro" id="IPR004088">
    <property type="entry name" value="KH_dom_type_1"/>
</dbReference>